<sequence>MTPDQASEKLIKLMQTAITEEYPDVNISFTAKYGKILADESQLLSNNPIDAKAPEFLGSYDAYGWGLSSTAIYTTTKGKLQLFLGPCYEGNKEVGDMDMITEKVRQCYMRVTKHLPSWIYYYHVGANKTPAILNQGKIFNFIEPAADKYAAHSSY</sequence>
<protein>
    <submittedName>
        <fullName evidence="1">Uncharacterized protein</fullName>
    </submittedName>
</protein>
<gene>
    <name evidence="1" type="ORF">GCM10023116_15850</name>
</gene>
<accession>A0ABP8V252</accession>
<reference evidence="2" key="1">
    <citation type="journal article" date="2019" name="Int. J. Syst. Evol. Microbiol.">
        <title>The Global Catalogue of Microorganisms (GCM) 10K type strain sequencing project: providing services to taxonomists for standard genome sequencing and annotation.</title>
        <authorList>
            <consortium name="The Broad Institute Genomics Platform"/>
            <consortium name="The Broad Institute Genome Sequencing Center for Infectious Disease"/>
            <person name="Wu L."/>
            <person name="Ma J."/>
        </authorList>
    </citation>
    <scope>NUCLEOTIDE SEQUENCE [LARGE SCALE GENOMIC DNA]</scope>
    <source>
        <strain evidence="2">JCM 17805</strain>
    </source>
</reference>
<evidence type="ECO:0000313" key="1">
    <source>
        <dbReference type="EMBL" id="GAA4649311.1"/>
    </source>
</evidence>
<keyword evidence="2" id="KW-1185">Reference proteome</keyword>
<dbReference type="EMBL" id="BAABFL010000130">
    <property type="protein sequence ID" value="GAA4649311.1"/>
    <property type="molecule type" value="Genomic_DNA"/>
</dbReference>
<organism evidence="1 2">
    <name type="scientific">Kistimonas scapharcae</name>
    <dbReference type="NCBI Taxonomy" id="1036133"/>
    <lineage>
        <taxon>Bacteria</taxon>
        <taxon>Pseudomonadati</taxon>
        <taxon>Pseudomonadota</taxon>
        <taxon>Gammaproteobacteria</taxon>
        <taxon>Oceanospirillales</taxon>
        <taxon>Endozoicomonadaceae</taxon>
        <taxon>Kistimonas</taxon>
    </lineage>
</organism>
<evidence type="ECO:0000313" key="2">
    <source>
        <dbReference type="Proteomes" id="UP001500604"/>
    </source>
</evidence>
<dbReference type="Proteomes" id="UP001500604">
    <property type="component" value="Unassembled WGS sequence"/>
</dbReference>
<name>A0ABP8V252_9GAMM</name>
<comment type="caution">
    <text evidence="1">The sequence shown here is derived from an EMBL/GenBank/DDBJ whole genome shotgun (WGS) entry which is preliminary data.</text>
</comment>
<proteinExistence type="predicted"/>